<evidence type="ECO:0000256" key="3">
    <source>
        <dbReference type="ARBA" id="ARBA00023163"/>
    </source>
</evidence>
<dbReference type="GO" id="GO:0003700">
    <property type="term" value="F:DNA-binding transcription factor activity"/>
    <property type="evidence" value="ECO:0007669"/>
    <property type="project" value="TreeGrafter"/>
</dbReference>
<evidence type="ECO:0000256" key="4">
    <source>
        <dbReference type="PROSITE-ProRule" id="PRU00335"/>
    </source>
</evidence>
<dbReference type="SUPFAM" id="SSF46689">
    <property type="entry name" value="Homeodomain-like"/>
    <property type="match status" value="1"/>
</dbReference>
<gene>
    <name evidence="6" type="ORF">PO878_06195</name>
</gene>
<organism evidence="6 7">
    <name type="scientific">Iamia majanohamensis</name>
    <dbReference type="NCBI Taxonomy" id="467976"/>
    <lineage>
        <taxon>Bacteria</taxon>
        <taxon>Bacillati</taxon>
        <taxon>Actinomycetota</taxon>
        <taxon>Acidimicrobiia</taxon>
        <taxon>Acidimicrobiales</taxon>
        <taxon>Iamiaceae</taxon>
        <taxon>Iamia</taxon>
    </lineage>
</organism>
<dbReference type="InterPro" id="IPR025996">
    <property type="entry name" value="MT1864/Rv1816-like_C"/>
</dbReference>
<dbReference type="KEGG" id="ima:PO878_06195"/>
<evidence type="ECO:0000259" key="5">
    <source>
        <dbReference type="PROSITE" id="PS50977"/>
    </source>
</evidence>
<dbReference type="Proteomes" id="UP001216390">
    <property type="component" value="Chromosome"/>
</dbReference>
<dbReference type="AlphaFoldDB" id="A0AAF0BUZ0"/>
<dbReference type="EMBL" id="CP116942">
    <property type="protein sequence ID" value="WCO68317.1"/>
    <property type="molecule type" value="Genomic_DNA"/>
</dbReference>
<keyword evidence="2 4" id="KW-0238">DNA-binding</keyword>
<feature type="domain" description="HTH tetR-type" evidence="5">
    <location>
        <begin position="11"/>
        <end position="71"/>
    </location>
</feature>
<dbReference type="PROSITE" id="PS50977">
    <property type="entry name" value="HTH_TETR_2"/>
    <property type="match status" value="1"/>
</dbReference>
<dbReference type="RefSeq" id="WP_272737834.1">
    <property type="nucleotide sequence ID" value="NZ_CP116942.1"/>
</dbReference>
<keyword evidence="1" id="KW-0805">Transcription regulation</keyword>
<name>A0AAF0BUZ0_9ACTN</name>
<dbReference type="PANTHER" id="PTHR30055">
    <property type="entry name" value="HTH-TYPE TRANSCRIPTIONAL REGULATOR RUTR"/>
    <property type="match status" value="1"/>
</dbReference>
<dbReference type="PANTHER" id="PTHR30055:SF234">
    <property type="entry name" value="HTH-TYPE TRANSCRIPTIONAL REGULATOR BETI"/>
    <property type="match status" value="1"/>
</dbReference>
<dbReference type="InterPro" id="IPR001647">
    <property type="entry name" value="HTH_TetR"/>
</dbReference>
<keyword evidence="7" id="KW-1185">Reference proteome</keyword>
<reference evidence="6" key="1">
    <citation type="submission" date="2023-01" db="EMBL/GenBank/DDBJ databases">
        <title>The diversity of Class Acidimicrobiia in South China Sea sediment environments and the proposal of Iamia marina sp. nov., a novel species of the genus Iamia.</title>
        <authorList>
            <person name="He Y."/>
            <person name="Tian X."/>
        </authorList>
    </citation>
    <scope>NUCLEOTIDE SEQUENCE</scope>
    <source>
        <strain evidence="6">DSM 19957</strain>
    </source>
</reference>
<dbReference type="Pfam" id="PF00440">
    <property type="entry name" value="TetR_N"/>
    <property type="match status" value="1"/>
</dbReference>
<dbReference type="InterPro" id="IPR050109">
    <property type="entry name" value="HTH-type_TetR-like_transc_reg"/>
</dbReference>
<evidence type="ECO:0000313" key="7">
    <source>
        <dbReference type="Proteomes" id="UP001216390"/>
    </source>
</evidence>
<dbReference type="Gene3D" id="1.10.357.10">
    <property type="entry name" value="Tetracycline Repressor, domain 2"/>
    <property type="match status" value="1"/>
</dbReference>
<dbReference type="InterPro" id="IPR009057">
    <property type="entry name" value="Homeodomain-like_sf"/>
</dbReference>
<dbReference type="SUPFAM" id="SSF48498">
    <property type="entry name" value="Tetracyclin repressor-like, C-terminal domain"/>
    <property type="match status" value="1"/>
</dbReference>
<dbReference type="GO" id="GO:0000976">
    <property type="term" value="F:transcription cis-regulatory region binding"/>
    <property type="evidence" value="ECO:0007669"/>
    <property type="project" value="TreeGrafter"/>
</dbReference>
<dbReference type="InterPro" id="IPR036271">
    <property type="entry name" value="Tet_transcr_reg_TetR-rel_C_sf"/>
</dbReference>
<accession>A0AAF0BUZ0</accession>
<feature type="DNA-binding region" description="H-T-H motif" evidence="4">
    <location>
        <begin position="34"/>
        <end position="53"/>
    </location>
</feature>
<protein>
    <submittedName>
        <fullName evidence="6">TetR/AcrR family transcriptional regulator</fullName>
    </submittedName>
</protein>
<dbReference type="Pfam" id="PF13305">
    <property type="entry name" value="TetR_C_33"/>
    <property type="match status" value="1"/>
</dbReference>
<sequence length="211" mass="22335">MSEAPTTRTEVDVRAALVAETARLLDEGGPEAVSVRRLADAVGTSTMAVYTHFGGKPELLRAVCSEGFRQLGRRLDRVRPTDDPVADLLGCARAYRRAAHANPHLFRAMFSRPVTDVLVDPAEQAAALETFLVLVRTVERGMAAGRLAGGDADEVALELWSAVHGLVSIELGAGVQSARQAERALAGLVRHLAVGLGDDPDRAAASVPAPR</sequence>
<evidence type="ECO:0000256" key="1">
    <source>
        <dbReference type="ARBA" id="ARBA00023015"/>
    </source>
</evidence>
<keyword evidence="3" id="KW-0804">Transcription</keyword>
<evidence type="ECO:0000313" key="6">
    <source>
        <dbReference type="EMBL" id="WCO68317.1"/>
    </source>
</evidence>
<proteinExistence type="predicted"/>
<evidence type="ECO:0000256" key="2">
    <source>
        <dbReference type="ARBA" id="ARBA00023125"/>
    </source>
</evidence>